<evidence type="ECO:0000256" key="14">
    <source>
        <dbReference type="ARBA" id="ARBA00023002"/>
    </source>
</evidence>
<dbReference type="InterPro" id="IPR000971">
    <property type="entry name" value="Globin"/>
</dbReference>
<dbReference type="Gene3D" id="2.40.30.10">
    <property type="entry name" value="Translation factors"/>
    <property type="match status" value="1"/>
</dbReference>
<dbReference type="PROSITE" id="PS01033">
    <property type="entry name" value="GLOBIN"/>
    <property type="match status" value="1"/>
</dbReference>
<keyword evidence="13" id="KW-0521">NADP</keyword>
<dbReference type="Pfam" id="PF00175">
    <property type="entry name" value="NAD_binding_1"/>
    <property type="match status" value="1"/>
</dbReference>
<evidence type="ECO:0000256" key="24">
    <source>
        <dbReference type="RuleBase" id="RU000356"/>
    </source>
</evidence>
<keyword evidence="8 24" id="KW-0349">Heme</keyword>
<dbReference type="PANTHER" id="PTHR43396">
    <property type="entry name" value="FLAVOHEMOPROTEIN"/>
    <property type="match status" value="1"/>
</dbReference>
<comment type="cofactor">
    <cofactor evidence="1">
        <name>heme b</name>
        <dbReference type="ChEBI" id="CHEBI:60344"/>
    </cofactor>
</comment>
<dbReference type="Gene3D" id="3.40.50.80">
    <property type="entry name" value="Nucleotide-binding domain of ferredoxin-NADP reductase (FNR) module"/>
    <property type="match status" value="1"/>
</dbReference>
<dbReference type="KEGG" id="pseo:OM33_21110"/>
<evidence type="ECO:0000256" key="12">
    <source>
        <dbReference type="ARBA" id="ARBA00022827"/>
    </source>
</evidence>
<evidence type="ECO:0000313" key="27">
    <source>
        <dbReference type="EMBL" id="AIY67519.1"/>
    </source>
</evidence>
<dbReference type="GO" id="GO:0020037">
    <property type="term" value="F:heme binding"/>
    <property type="evidence" value="ECO:0007669"/>
    <property type="project" value="InterPro"/>
</dbReference>
<feature type="domain" description="FAD-binding FR-type" evidence="26">
    <location>
        <begin position="152"/>
        <end position="260"/>
    </location>
</feature>
<organism evidence="27 28">
    <name type="scientific">Pseudoalteromonas piratica</name>
    <dbReference type="NCBI Taxonomy" id="1348114"/>
    <lineage>
        <taxon>Bacteria</taxon>
        <taxon>Pseudomonadati</taxon>
        <taxon>Pseudomonadota</taxon>
        <taxon>Gammaproteobacteria</taxon>
        <taxon>Alteromonadales</taxon>
        <taxon>Pseudoalteromonadaceae</taxon>
        <taxon>Pseudoalteromonas</taxon>
    </lineage>
</organism>
<dbReference type="HOGENOM" id="CLU_003827_12_0_6"/>
<comment type="similarity">
    <text evidence="3">In the C-terminal section; belongs to the flavoprotein pyridine nucleotide cytochrome reductase family.</text>
</comment>
<evidence type="ECO:0000256" key="11">
    <source>
        <dbReference type="ARBA" id="ARBA00022723"/>
    </source>
</evidence>
<feature type="domain" description="Globin" evidence="25">
    <location>
        <begin position="1"/>
        <end position="138"/>
    </location>
</feature>
<keyword evidence="9 24" id="KW-0561">Oxygen transport</keyword>
<comment type="cofactor">
    <cofactor evidence="2">
        <name>FAD</name>
        <dbReference type="ChEBI" id="CHEBI:57692"/>
    </cofactor>
</comment>
<evidence type="ECO:0000256" key="22">
    <source>
        <dbReference type="ARBA" id="ARBA00048649"/>
    </source>
</evidence>
<comment type="function">
    <text evidence="17">Is involved in NO detoxification in an aerobic process, termed nitric oxide dioxygenase (NOD) reaction that utilizes O(2) and NAD(P)H to convert NO to nitrate, which protects the bacterium from various noxious nitrogen compounds. Therefore, plays a central role in the inducible response to nitrosative stress.</text>
</comment>
<evidence type="ECO:0000259" key="25">
    <source>
        <dbReference type="PROSITE" id="PS01033"/>
    </source>
</evidence>
<dbReference type="FunFam" id="3.40.50.80:FF:000010">
    <property type="entry name" value="Flavohemoprotein"/>
    <property type="match status" value="1"/>
</dbReference>
<dbReference type="CDD" id="cd06184">
    <property type="entry name" value="flavohem_like_fad_nad_binding"/>
    <property type="match status" value="1"/>
</dbReference>
<comment type="similarity">
    <text evidence="4">Belongs to the globin family. Two-domain flavohemoproteins subfamily.</text>
</comment>
<dbReference type="GO" id="GO:0046872">
    <property type="term" value="F:metal ion binding"/>
    <property type="evidence" value="ECO:0007669"/>
    <property type="project" value="UniProtKB-KW"/>
</dbReference>
<evidence type="ECO:0000256" key="23">
    <source>
        <dbReference type="ARBA" id="ARBA00049433"/>
    </source>
</evidence>
<sequence>MLQQRHIDIIKSLVPLLTETGPALTEHFYTRLFTHHPELKHIFNMSNQESGRQKAALFEAIAAYAQHIDNVGALKTAVERIAQKHTSFNIQPEMYQIVGHHLTETLRELTGELFTADVEEAWTTAYDFLASVFIQREGELYENRAKSQGGWRGSRPFVVSEKIKESELVTSFVLTPEDGTAVIDYVPGQYLGISVQPNNHPFTEIRQYSLSNKPNGKSYRISVKRETTAPQGIVSNYLHDHIEVGDTLAVNAPAGDFFFQDRQSPVVLISAGVGVTPMQSMLEYLSALNYEHDVYYLHACNSKQQHSFKQRTHEIAQLNNWQTYTWYEKHNEANELPENTLHGLIDLNDARLPYGQAHFYLCGPVAFMRFIKTQLLNMGVGTERIHYEVFGPHADL</sequence>
<reference evidence="27 28" key="1">
    <citation type="submission" date="2014-11" db="EMBL/GenBank/DDBJ databases">
        <title>Complete Genome Sequence of Pseudoalteromonas sp. Strain OCN003 Isolated from Kaneohe Bay, Oahu, Hawaii.</title>
        <authorList>
            <person name="Beurmann S."/>
            <person name="Videau P."/>
            <person name="Ushijima B."/>
            <person name="Smith A.M."/>
            <person name="Aeby G.S."/>
            <person name="Callahan S.M."/>
            <person name="Belcaid M."/>
        </authorList>
    </citation>
    <scope>NUCLEOTIDE SEQUENCE [LARGE SCALE GENOMIC DNA]</scope>
    <source>
        <strain evidence="27 28">OCN003</strain>
    </source>
</reference>
<dbReference type="InterPro" id="IPR017927">
    <property type="entry name" value="FAD-bd_FR_type"/>
</dbReference>
<comment type="catalytic activity">
    <reaction evidence="22">
        <text>2 nitric oxide + NADH + 2 O2 = 2 nitrate + NAD(+) + H(+)</text>
        <dbReference type="Rhea" id="RHEA:19469"/>
        <dbReference type="ChEBI" id="CHEBI:15378"/>
        <dbReference type="ChEBI" id="CHEBI:15379"/>
        <dbReference type="ChEBI" id="CHEBI:16480"/>
        <dbReference type="ChEBI" id="CHEBI:17632"/>
        <dbReference type="ChEBI" id="CHEBI:57540"/>
        <dbReference type="ChEBI" id="CHEBI:57945"/>
        <dbReference type="EC" id="1.14.12.17"/>
    </reaction>
</comment>
<evidence type="ECO:0000256" key="17">
    <source>
        <dbReference type="ARBA" id="ARBA00025094"/>
    </source>
</evidence>
<evidence type="ECO:0000256" key="3">
    <source>
        <dbReference type="ARBA" id="ARBA00006401"/>
    </source>
</evidence>
<keyword evidence="10" id="KW-0285">Flavoprotein</keyword>
<keyword evidence="24" id="KW-0813">Transport</keyword>
<dbReference type="GO" id="GO:0046210">
    <property type="term" value="P:nitric oxide catabolic process"/>
    <property type="evidence" value="ECO:0007669"/>
    <property type="project" value="TreeGrafter"/>
</dbReference>
<keyword evidence="11" id="KW-0479">Metal-binding</keyword>
<keyword evidence="14 27" id="KW-0560">Oxidoreductase</keyword>
<dbReference type="PANTHER" id="PTHR43396:SF3">
    <property type="entry name" value="FLAVOHEMOPROTEIN"/>
    <property type="match status" value="1"/>
</dbReference>
<evidence type="ECO:0000256" key="7">
    <source>
        <dbReference type="ARBA" id="ARBA00022575"/>
    </source>
</evidence>
<evidence type="ECO:0000256" key="6">
    <source>
        <dbReference type="ARBA" id="ARBA00014637"/>
    </source>
</evidence>
<dbReference type="GO" id="GO:0005344">
    <property type="term" value="F:oxygen carrier activity"/>
    <property type="evidence" value="ECO:0007669"/>
    <property type="project" value="UniProtKB-KW"/>
</dbReference>
<dbReference type="GO" id="GO:0071949">
    <property type="term" value="F:FAD binding"/>
    <property type="evidence" value="ECO:0007669"/>
    <property type="project" value="TreeGrafter"/>
</dbReference>
<evidence type="ECO:0000256" key="21">
    <source>
        <dbReference type="ARBA" id="ARBA00034078"/>
    </source>
</evidence>
<dbReference type="FunFam" id="2.40.30.10:FF:000034">
    <property type="entry name" value="Flavohemoprotein"/>
    <property type="match status" value="1"/>
</dbReference>
<dbReference type="RefSeq" id="WP_040136581.1">
    <property type="nucleotide sequence ID" value="NZ_CP009889.1"/>
</dbReference>
<dbReference type="NCBIfam" id="NF009805">
    <property type="entry name" value="PRK13289.1"/>
    <property type="match status" value="1"/>
</dbReference>
<evidence type="ECO:0000259" key="26">
    <source>
        <dbReference type="PROSITE" id="PS51384"/>
    </source>
</evidence>
<dbReference type="GO" id="GO:0019825">
    <property type="term" value="F:oxygen binding"/>
    <property type="evidence" value="ECO:0007669"/>
    <property type="project" value="InterPro"/>
</dbReference>
<dbReference type="AlphaFoldDB" id="A0A0A7ELL4"/>
<keyword evidence="15" id="KW-0408">Iron</keyword>
<name>A0A0A7ELL4_9GAMM</name>
<comment type="cofactor">
    <cofactor evidence="21">
        <name>[2Fe-2S] cluster</name>
        <dbReference type="ChEBI" id="CHEBI:190135"/>
    </cofactor>
</comment>
<dbReference type="GO" id="GO:0009636">
    <property type="term" value="P:response to toxic substance"/>
    <property type="evidence" value="ECO:0007669"/>
    <property type="project" value="UniProtKB-KW"/>
</dbReference>
<dbReference type="InterPro" id="IPR001433">
    <property type="entry name" value="OxRdtase_FAD/NAD-bd"/>
</dbReference>
<gene>
    <name evidence="27" type="ORF">OM33_21110</name>
</gene>
<proteinExistence type="inferred from homology"/>
<evidence type="ECO:0000256" key="15">
    <source>
        <dbReference type="ARBA" id="ARBA00023004"/>
    </source>
</evidence>
<dbReference type="InterPro" id="IPR008333">
    <property type="entry name" value="Cbr1-like_FAD-bd_dom"/>
</dbReference>
<dbReference type="InterPro" id="IPR017938">
    <property type="entry name" value="Riboflavin_synthase-like_b-brl"/>
</dbReference>
<evidence type="ECO:0000256" key="5">
    <source>
        <dbReference type="ARBA" id="ARBA00012229"/>
    </source>
</evidence>
<dbReference type="EMBL" id="CP009889">
    <property type="protein sequence ID" value="AIY67519.1"/>
    <property type="molecule type" value="Genomic_DNA"/>
</dbReference>
<evidence type="ECO:0000256" key="1">
    <source>
        <dbReference type="ARBA" id="ARBA00001970"/>
    </source>
</evidence>
<dbReference type="EC" id="1.14.12.17" evidence="5"/>
<dbReference type="Proteomes" id="UP000030341">
    <property type="component" value="Chromosome 2"/>
</dbReference>
<dbReference type="InterPro" id="IPR039261">
    <property type="entry name" value="FNR_nucleotide-bd"/>
</dbReference>
<dbReference type="Pfam" id="PF00970">
    <property type="entry name" value="FAD_binding_6"/>
    <property type="match status" value="1"/>
</dbReference>
<dbReference type="SUPFAM" id="SSF46458">
    <property type="entry name" value="Globin-like"/>
    <property type="match status" value="1"/>
</dbReference>
<dbReference type="eggNOG" id="COG1018">
    <property type="taxonomic scope" value="Bacteria"/>
</dbReference>
<dbReference type="OrthoDB" id="9801223at2"/>
<dbReference type="Pfam" id="PF00042">
    <property type="entry name" value="Globin"/>
    <property type="match status" value="1"/>
</dbReference>
<dbReference type="eggNOG" id="COG1017">
    <property type="taxonomic scope" value="Bacteria"/>
</dbReference>
<evidence type="ECO:0000256" key="10">
    <source>
        <dbReference type="ARBA" id="ARBA00022630"/>
    </source>
</evidence>
<dbReference type="PROSITE" id="PS51384">
    <property type="entry name" value="FAD_FR"/>
    <property type="match status" value="1"/>
</dbReference>
<evidence type="ECO:0000256" key="16">
    <source>
        <dbReference type="ARBA" id="ARBA00023027"/>
    </source>
</evidence>
<evidence type="ECO:0000256" key="19">
    <source>
        <dbReference type="ARBA" id="ARBA00030929"/>
    </source>
</evidence>
<dbReference type="GO" id="GO:0071500">
    <property type="term" value="P:cellular response to nitrosative stress"/>
    <property type="evidence" value="ECO:0007669"/>
    <property type="project" value="TreeGrafter"/>
</dbReference>
<dbReference type="InterPro" id="IPR009050">
    <property type="entry name" value="Globin-like_sf"/>
</dbReference>
<keyword evidence="16" id="KW-0520">NAD</keyword>
<keyword evidence="28" id="KW-1185">Reference proteome</keyword>
<dbReference type="InterPro" id="IPR012292">
    <property type="entry name" value="Globin/Proto"/>
</dbReference>
<protein>
    <recommendedName>
        <fullName evidence="6">Flavohemoprotein</fullName>
        <ecNumber evidence="5">1.14.12.17</ecNumber>
    </recommendedName>
    <alternativeName>
        <fullName evidence="19">Flavohemoglobin</fullName>
    </alternativeName>
    <alternativeName>
        <fullName evidence="18">Hemoglobin-like protein</fullName>
    </alternativeName>
    <alternativeName>
        <fullName evidence="20">Nitric oxide dioxygenase</fullName>
    </alternativeName>
</protein>
<accession>A0A0A7ELL4</accession>
<keyword evidence="7" id="KW-0216">Detoxification</keyword>
<evidence type="ECO:0000256" key="8">
    <source>
        <dbReference type="ARBA" id="ARBA00022617"/>
    </source>
</evidence>
<evidence type="ECO:0000256" key="18">
    <source>
        <dbReference type="ARBA" id="ARBA00030024"/>
    </source>
</evidence>
<comment type="catalytic activity">
    <reaction evidence="23">
        <text>2 nitric oxide + NADPH + 2 O2 = 2 nitrate + NADP(+) + H(+)</text>
        <dbReference type="Rhea" id="RHEA:19465"/>
        <dbReference type="ChEBI" id="CHEBI:15378"/>
        <dbReference type="ChEBI" id="CHEBI:15379"/>
        <dbReference type="ChEBI" id="CHEBI:16480"/>
        <dbReference type="ChEBI" id="CHEBI:17632"/>
        <dbReference type="ChEBI" id="CHEBI:57783"/>
        <dbReference type="ChEBI" id="CHEBI:58349"/>
        <dbReference type="EC" id="1.14.12.17"/>
    </reaction>
</comment>
<evidence type="ECO:0000256" key="9">
    <source>
        <dbReference type="ARBA" id="ARBA00022621"/>
    </source>
</evidence>
<keyword evidence="12" id="KW-0274">FAD</keyword>
<dbReference type="SUPFAM" id="SSF52343">
    <property type="entry name" value="Ferredoxin reductase-like, C-terminal NADP-linked domain"/>
    <property type="match status" value="1"/>
</dbReference>
<dbReference type="SUPFAM" id="SSF63380">
    <property type="entry name" value="Riboflavin synthase domain-like"/>
    <property type="match status" value="1"/>
</dbReference>
<evidence type="ECO:0000313" key="28">
    <source>
        <dbReference type="Proteomes" id="UP000030341"/>
    </source>
</evidence>
<dbReference type="PRINTS" id="PR00410">
    <property type="entry name" value="PHEHYDRXLASE"/>
</dbReference>
<evidence type="ECO:0000256" key="4">
    <source>
        <dbReference type="ARBA" id="ARBA00008414"/>
    </source>
</evidence>
<evidence type="ECO:0000256" key="20">
    <source>
        <dbReference type="ARBA" id="ARBA00033187"/>
    </source>
</evidence>
<dbReference type="Gene3D" id="1.10.490.10">
    <property type="entry name" value="Globins"/>
    <property type="match status" value="1"/>
</dbReference>
<dbReference type="STRING" id="1348114.OM33_21110"/>
<evidence type="ECO:0000256" key="2">
    <source>
        <dbReference type="ARBA" id="ARBA00001974"/>
    </source>
</evidence>
<dbReference type="GO" id="GO:0008941">
    <property type="term" value="F:nitric oxide dioxygenase NAD(P)H activity"/>
    <property type="evidence" value="ECO:0007669"/>
    <property type="project" value="UniProtKB-EC"/>
</dbReference>
<dbReference type="FunFam" id="1.10.490.10:FF:000003">
    <property type="entry name" value="Flavohemoprotein"/>
    <property type="match status" value="1"/>
</dbReference>
<evidence type="ECO:0000256" key="13">
    <source>
        <dbReference type="ARBA" id="ARBA00022857"/>
    </source>
</evidence>